<organism evidence="1 2">
    <name type="scientific">Gigaspora margarita</name>
    <dbReference type="NCBI Taxonomy" id="4874"/>
    <lineage>
        <taxon>Eukaryota</taxon>
        <taxon>Fungi</taxon>
        <taxon>Fungi incertae sedis</taxon>
        <taxon>Mucoromycota</taxon>
        <taxon>Glomeromycotina</taxon>
        <taxon>Glomeromycetes</taxon>
        <taxon>Diversisporales</taxon>
        <taxon>Gigasporaceae</taxon>
        <taxon>Gigaspora</taxon>
    </lineage>
</organism>
<protein>
    <submittedName>
        <fullName evidence="1">34276_t:CDS:1</fullName>
    </submittedName>
</protein>
<evidence type="ECO:0000313" key="1">
    <source>
        <dbReference type="EMBL" id="CAG8848175.1"/>
    </source>
</evidence>
<dbReference type="Proteomes" id="UP000789901">
    <property type="component" value="Unassembled WGS sequence"/>
</dbReference>
<evidence type="ECO:0000313" key="2">
    <source>
        <dbReference type="Proteomes" id="UP000789901"/>
    </source>
</evidence>
<sequence>EFLKFASSVMGAGLQGGLFSLDGKITTYLKSPFGQICFAINKSKLIEGEEADEIVEDLTEINEQCKETLKKFGVLTLAQRLLKFLEAG</sequence>
<proteinExistence type="predicted"/>
<comment type="caution">
    <text evidence="1">The sequence shown here is derived from an EMBL/GenBank/DDBJ whole genome shotgun (WGS) entry which is preliminary data.</text>
</comment>
<gene>
    <name evidence="1" type="ORF">GMARGA_LOCUS39054</name>
</gene>
<reference evidence="1 2" key="1">
    <citation type="submission" date="2021-06" db="EMBL/GenBank/DDBJ databases">
        <authorList>
            <person name="Kallberg Y."/>
            <person name="Tangrot J."/>
            <person name="Rosling A."/>
        </authorList>
    </citation>
    <scope>NUCLEOTIDE SEQUENCE [LARGE SCALE GENOMIC DNA]</scope>
    <source>
        <strain evidence="1 2">120-4 pot B 10/14</strain>
    </source>
</reference>
<accession>A0ABN7X4W1</accession>
<name>A0ABN7X4W1_GIGMA</name>
<feature type="non-terminal residue" evidence="1">
    <location>
        <position position="1"/>
    </location>
</feature>
<dbReference type="EMBL" id="CAJVQB010090976">
    <property type="protein sequence ID" value="CAG8848175.1"/>
    <property type="molecule type" value="Genomic_DNA"/>
</dbReference>
<keyword evidence="2" id="KW-1185">Reference proteome</keyword>